<keyword evidence="5" id="KW-1185">Reference proteome</keyword>
<feature type="domain" description="F-box" evidence="3">
    <location>
        <begin position="130"/>
        <end position="177"/>
    </location>
</feature>
<dbReference type="STRING" id="933388.S8B8A2"/>
<dbReference type="PANTHER" id="PTHR22904">
    <property type="entry name" value="TPR REPEAT CONTAINING PROTEIN"/>
    <property type="match status" value="1"/>
</dbReference>
<name>S8B8A2_PENO1</name>
<dbReference type="InterPro" id="IPR011990">
    <property type="entry name" value="TPR-like_helical_dom_sf"/>
</dbReference>
<dbReference type="PANTHER" id="PTHR22904:SF523">
    <property type="entry name" value="STRESS-INDUCED-PHOSPHOPROTEIN 1"/>
    <property type="match status" value="1"/>
</dbReference>
<dbReference type="InterPro" id="IPR032675">
    <property type="entry name" value="LRR_dom_sf"/>
</dbReference>
<keyword evidence="2" id="KW-0802">TPR repeat</keyword>
<evidence type="ECO:0000313" key="5">
    <source>
        <dbReference type="Proteomes" id="UP000019376"/>
    </source>
</evidence>
<dbReference type="PhylomeDB" id="S8B8A2"/>
<reference evidence="4 5" key="1">
    <citation type="journal article" date="2013" name="PLoS ONE">
        <title>Genomic and secretomic analyses reveal unique features of the lignocellulolytic enzyme system of Penicillium decumbens.</title>
        <authorList>
            <person name="Liu G."/>
            <person name="Zhang L."/>
            <person name="Wei X."/>
            <person name="Zou G."/>
            <person name="Qin Y."/>
            <person name="Ma L."/>
            <person name="Li J."/>
            <person name="Zheng H."/>
            <person name="Wang S."/>
            <person name="Wang C."/>
            <person name="Xun L."/>
            <person name="Zhao G.-P."/>
            <person name="Zhou Z."/>
            <person name="Qu Y."/>
        </authorList>
    </citation>
    <scope>NUCLEOTIDE SEQUENCE [LARGE SCALE GENOMIC DNA]</scope>
    <source>
        <strain evidence="5">114-2 / CGMCC 5302</strain>
    </source>
</reference>
<dbReference type="EMBL" id="KB644412">
    <property type="protein sequence ID" value="EPS30952.1"/>
    <property type="molecule type" value="Genomic_DNA"/>
</dbReference>
<dbReference type="eggNOG" id="ENOG502S69X">
    <property type="taxonomic scope" value="Eukaryota"/>
</dbReference>
<sequence length="563" mass="64494">MRPQASAAQQKGQKLYQKGDFKGAIEAFGEALRQPNVDTIGILDNRSATYCKLEQYDLARRDAKQMIKNFKDDERGYMRCAKVLILEGKPEKAQEIYAYGLRMLPSEHPKRDVLKQMHKNLEYHLRSKRFDPFTMLPLEVAMLIVSRFSFKQVVGLLRVCKDWDRFFSSLTHVWMHIDLSGARSKVPWTAIRSYIRRSRAMLTGATIKNLSAPSTLKTLEFLSRCPRLEHLELWVAHDGKDFYQKFKGSKKLKSLVLSAELSITHDCVGQLLEDLPNLERIAIWNVKGCPPRSPNTVQWPTCLPNLKSITLASRQIVPQPNSQFVPVLSVPGLNEDSQNTVYPHLEELRLDYDPEVYNVYVFPNERTRPVSPLRRLELRGLTMGPDICAVLPRTIEYLHIQGGSARLPRHLDFPNETFPKLHTLRFQDTGFITRETLPIFLQANLTSLRTLHLNQCFNMDIFDLLDMIRGNPELQELTELSVTHMRDVDDNTARTICGTFSKLKVLDLSSTRITGVTIRRVADARLSESTERATLDRLITRNCEVVSSDAIAYGRERGLEVIT</sequence>
<dbReference type="AlphaFoldDB" id="S8B8A2"/>
<dbReference type="Gene3D" id="1.25.40.10">
    <property type="entry name" value="Tetratricopeptide repeat domain"/>
    <property type="match status" value="1"/>
</dbReference>
<accession>S8B8A2</accession>
<dbReference type="InterPro" id="IPR036047">
    <property type="entry name" value="F-box-like_dom_sf"/>
</dbReference>
<evidence type="ECO:0000256" key="2">
    <source>
        <dbReference type="ARBA" id="ARBA00022803"/>
    </source>
</evidence>
<gene>
    <name evidence="4" type="ORF">PDE_05906</name>
</gene>
<evidence type="ECO:0000256" key="1">
    <source>
        <dbReference type="ARBA" id="ARBA00022737"/>
    </source>
</evidence>
<keyword evidence="1" id="KW-0677">Repeat</keyword>
<dbReference type="Proteomes" id="UP000019376">
    <property type="component" value="Unassembled WGS sequence"/>
</dbReference>
<dbReference type="HOGENOM" id="CLU_024395_0_0_1"/>
<organism evidence="4 5">
    <name type="scientific">Penicillium oxalicum (strain 114-2 / CGMCC 5302)</name>
    <name type="common">Penicillium decumbens</name>
    <dbReference type="NCBI Taxonomy" id="933388"/>
    <lineage>
        <taxon>Eukaryota</taxon>
        <taxon>Fungi</taxon>
        <taxon>Dikarya</taxon>
        <taxon>Ascomycota</taxon>
        <taxon>Pezizomycotina</taxon>
        <taxon>Eurotiomycetes</taxon>
        <taxon>Eurotiomycetidae</taxon>
        <taxon>Eurotiales</taxon>
        <taxon>Aspergillaceae</taxon>
        <taxon>Penicillium</taxon>
    </lineage>
</organism>
<evidence type="ECO:0000313" key="4">
    <source>
        <dbReference type="EMBL" id="EPS30952.1"/>
    </source>
</evidence>
<dbReference type="SUPFAM" id="SSF52047">
    <property type="entry name" value="RNI-like"/>
    <property type="match status" value="1"/>
</dbReference>
<dbReference type="SUPFAM" id="SSF81383">
    <property type="entry name" value="F-box domain"/>
    <property type="match status" value="1"/>
</dbReference>
<dbReference type="InterPro" id="IPR001810">
    <property type="entry name" value="F-box_dom"/>
</dbReference>
<dbReference type="Gene3D" id="3.80.10.10">
    <property type="entry name" value="Ribonuclease Inhibitor"/>
    <property type="match status" value="2"/>
</dbReference>
<proteinExistence type="predicted"/>
<evidence type="ECO:0000259" key="3">
    <source>
        <dbReference type="PROSITE" id="PS50181"/>
    </source>
</evidence>
<dbReference type="PROSITE" id="PS50181">
    <property type="entry name" value="FBOX"/>
    <property type="match status" value="1"/>
</dbReference>
<dbReference type="SUPFAM" id="SSF48452">
    <property type="entry name" value="TPR-like"/>
    <property type="match status" value="1"/>
</dbReference>
<dbReference type="GO" id="GO:0051879">
    <property type="term" value="F:Hsp90 protein binding"/>
    <property type="evidence" value="ECO:0007669"/>
    <property type="project" value="TreeGrafter"/>
</dbReference>
<protein>
    <recommendedName>
        <fullName evidence="3">F-box domain-containing protein</fullName>
    </recommendedName>
</protein>
<dbReference type="OrthoDB" id="629492at2759"/>